<dbReference type="InterPro" id="IPR041588">
    <property type="entry name" value="Integrase_H2C2"/>
</dbReference>
<dbReference type="PANTHER" id="PTHR48475:SF2">
    <property type="entry name" value="RIBONUCLEASE H"/>
    <property type="match status" value="1"/>
</dbReference>
<dbReference type="OrthoDB" id="1303608at2759"/>
<evidence type="ECO:0000259" key="1">
    <source>
        <dbReference type="Pfam" id="PF17921"/>
    </source>
</evidence>
<organism evidence="2">
    <name type="scientific">Nicotiana tabacum</name>
    <name type="common">Common tobacco</name>
    <dbReference type="NCBI Taxonomy" id="4097"/>
    <lineage>
        <taxon>Eukaryota</taxon>
        <taxon>Viridiplantae</taxon>
        <taxon>Streptophyta</taxon>
        <taxon>Embryophyta</taxon>
        <taxon>Tracheophyta</taxon>
        <taxon>Spermatophyta</taxon>
        <taxon>Magnoliopsida</taxon>
        <taxon>eudicotyledons</taxon>
        <taxon>Gunneridae</taxon>
        <taxon>Pentapetalae</taxon>
        <taxon>asterids</taxon>
        <taxon>lamiids</taxon>
        <taxon>Solanales</taxon>
        <taxon>Solanaceae</taxon>
        <taxon>Nicotianoideae</taxon>
        <taxon>Nicotianeae</taxon>
        <taxon>Nicotiana</taxon>
    </lineage>
</organism>
<dbReference type="KEGG" id="nta:107790943"/>
<dbReference type="AlphaFoldDB" id="A0A1S3ZVH7"/>
<dbReference type="Gene3D" id="1.10.340.70">
    <property type="match status" value="1"/>
</dbReference>
<sequence>MVPIESTPAAHSEGGRTIVPVLGSFRGGGKWILSSGGRREWTLQHVPRDHNSEGDAPATLVLSVDSDEFSSATIVQLMKSVIEEGHAEIPKNREPFVKATGFSLAEGALVRRTFDGPLARCLGPGETEYALREVHEGTCGKHSGAGSLVRKLIRAGYYWIEMDKYGKDFIWRCDDCQRYASMIHQLGEMLHSVLSP</sequence>
<gene>
    <name evidence="2" type="primary">LOC107790943</name>
</gene>
<proteinExistence type="predicted"/>
<dbReference type="Pfam" id="PF17921">
    <property type="entry name" value="Integrase_H2C2"/>
    <property type="match status" value="1"/>
</dbReference>
<dbReference type="PANTHER" id="PTHR48475">
    <property type="entry name" value="RIBONUCLEASE H"/>
    <property type="match status" value="1"/>
</dbReference>
<accession>A0A1S3ZVH7</accession>
<name>A0A1S3ZVH7_TOBAC</name>
<protein>
    <recommendedName>
        <fullName evidence="1">Integrase zinc-binding domain-containing protein</fullName>
    </recommendedName>
</protein>
<dbReference type="RefSeq" id="XP_016468401.1">
    <property type="nucleotide sequence ID" value="XM_016612915.1"/>
</dbReference>
<feature type="domain" description="Integrase zinc-binding" evidence="1">
    <location>
        <begin position="128"/>
        <end position="179"/>
    </location>
</feature>
<dbReference type="PaxDb" id="4097-A0A1S3ZVH7"/>
<evidence type="ECO:0000313" key="2">
    <source>
        <dbReference type="RefSeq" id="XP_016468401.1"/>
    </source>
</evidence>
<reference evidence="2" key="1">
    <citation type="submission" date="2025-08" db="UniProtKB">
        <authorList>
            <consortium name="RefSeq"/>
        </authorList>
    </citation>
    <scope>IDENTIFICATION</scope>
</reference>
<dbReference type="OMA" id="PRDHNSE"/>